<dbReference type="EMBL" id="AP018711">
    <property type="protein sequence ID" value="BBE34291.1"/>
    <property type="molecule type" value="Genomic_DNA"/>
</dbReference>
<dbReference type="NCBIfam" id="TIGR02937">
    <property type="entry name" value="sigma70-ECF"/>
    <property type="match status" value="1"/>
</dbReference>
<keyword evidence="3" id="KW-0731">Sigma factor</keyword>
<keyword evidence="4" id="KW-0238">DNA-binding</keyword>
<keyword evidence="2" id="KW-0805">Transcription regulation</keyword>
<dbReference type="InterPro" id="IPR014284">
    <property type="entry name" value="RNA_pol_sigma-70_dom"/>
</dbReference>
<dbReference type="InterPro" id="IPR013324">
    <property type="entry name" value="RNA_pol_sigma_r3/r4-like"/>
</dbReference>
<feature type="domain" description="RNA polymerase sigma-70 region 2" evidence="6">
    <location>
        <begin position="34"/>
        <end position="98"/>
    </location>
</feature>
<dbReference type="CDD" id="cd06171">
    <property type="entry name" value="Sigma70_r4"/>
    <property type="match status" value="1"/>
</dbReference>
<evidence type="ECO:0000313" key="9">
    <source>
        <dbReference type="EMBL" id="RKS91321.1"/>
    </source>
</evidence>
<evidence type="ECO:0000256" key="5">
    <source>
        <dbReference type="ARBA" id="ARBA00023163"/>
    </source>
</evidence>
<dbReference type="Gene3D" id="1.10.1740.10">
    <property type="match status" value="1"/>
</dbReference>
<dbReference type="GO" id="GO:0016987">
    <property type="term" value="F:sigma factor activity"/>
    <property type="evidence" value="ECO:0007669"/>
    <property type="project" value="UniProtKB-KW"/>
</dbReference>
<dbReference type="InterPro" id="IPR007627">
    <property type="entry name" value="RNA_pol_sigma70_r2"/>
</dbReference>
<dbReference type="Pfam" id="PF04542">
    <property type="entry name" value="Sigma70_r2"/>
    <property type="match status" value="1"/>
</dbReference>
<keyword evidence="5" id="KW-0804">Transcription</keyword>
<dbReference type="Proteomes" id="UP000276029">
    <property type="component" value="Unassembled WGS sequence"/>
</dbReference>
<evidence type="ECO:0000256" key="2">
    <source>
        <dbReference type="ARBA" id="ARBA00023015"/>
    </source>
</evidence>
<protein>
    <submittedName>
        <fullName evidence="8">RNA polymerase sigma subunit ECF family protein</fullName>
    </submittedName>
    <submittedName>
        <fullName evidence="9">RNA polymerase sigma-70 factor (ECF subfamily)</fullName>
    </submittedName>
</protein>
<dbReference type="InterPro" id="IPR036388">
    <property type="entry name" value="WH-like_DNA-bd_sf"/>
</dbReference>
<feature type="domain" description="RNA polymerase sigma factor 70 region 4 type 2" evidence="7">
    <location>
        <begin position="128"/>
        <end position="180"/>
    </location>
</feature>
<dbReference type="GO" id="GO:0003677">
    <property type="term" value="F:DNA binding"/>
    <property type="evidence" value="ECO:0007669"/>
    <property type="project" value="UniProtKB-KW"/>
</dbReference>
<evidence type="ECO:0000259" key="7">
    <source>
        <dbReference type="Pfam" id="PF08281"/>
    </source>
</evidence>
<dbReference type="InterPro" id="IPR013249">
    <property type="entry name" value="RNA_pol_sigma70_r4_t2"/>
</dbReference>
<dbReference type="SUPFAM" id="SSF88946">
    <property type="entry name" value="Sigma2 domain of RNA polymerase sigma factors"/>
    <property type="match status" value="1"/>
</dbReference>
<dbReference type="EMBL" id="RBWX01000007">
    <property type="protein sequence ID" value="RKS91321.1"/>
    <property type="molecule type" value="Genomic_DNA"/>
</dbReference>
<organism evidence="8 10">
    <name type="scientific">Sphingosinicella microcystinivorans</name>
    <dbReference type="NCBI Taxonomy" id="335406"/>
    <lineage>
        <taxon>Bacteria</taxon>
        <taxon>Pseudomonadati</taxon>
        <taxon>Pseudomonadota</taxon>
        <taxon>Alphaproteobacteria</taxon>
        <taxon>Sphingomonadales</taxon>
        <taxon>Sphingosinicellaceae</taxon>
        <taxon>Sphingosinicella</taxon>
    </lineage>
</organism>
<dbReference type="PANTHER" id="PTHR43133">
    <property type="entry name" value="RNA POLYMERASE ECF-TYPE SIGMA FACTO"/>
    <property type="match status" value="1"/>
</dbReference>
<keyword evidence="11" id="KW-1185">Reference proteome</keyword>
<dbReference type="KEGG" id="smic:SmB9_19490"/>
<comment type="similarity">
    <text evidence="1">Belongs to the sigma-70 factor family. ECF subfamily.</text>
</comment>
<evidence type="ECO:0000313" key="8">
    <source>
        <dbReference type="EMBL" id="BBE34291.1"/>
    </source>
</evidence>
<dbReference type="GO" id="GO:0006352">
    <property type="term" value="P:DNA-templated transcription initiation"/>
    <property type="evidence" value="ECO:0007669"/>
    <property type="project" value="InterPro"/>
</dbReference>
<dbReference type="InterPro" id="IPR013325">
    <property type="entry name" value="RNA_pol_sigma_r2"/>
</dbReference>
<reference evidence="8 10" key="1">
    <citation type="submission" date="2018-06" db="EMBL/GenBank/DDBJ databases">
        <title>Complete Genome Sequence of the Microcystin-Degrading Bacterium Sphingosinicella microcystinivorans Strain B-9.</title>
        <authorList>
            <person name="Jin H."/>
            <person name="Nishizawa T."/>
            <person name="Guo Y."/>
            <person name="Nishizawa A."/>
            <person name="Park H."/>
            <person name="Kato H."/>
            <person name="Tsuji K."/>
            <person name="Harada K."/>
        </authorList>
    </citation>
    <scope>NUCLEOTIDE SEQUENCE [LARGE SCALE GENOMIC DNA]</scope>
    <source>
        <strain evidence="8 10">B9</strain>
    </source>
</reference>
<evidence type="ECO:0000313" key="10">
    <source>
        <dbReference type="Proteomes" id="UP000275727"/>
    </source>
</evidence>
<accession>A0AAD1D7I7</accession>
<reference evidence="9 11" key="2">
    <citation type="submission" date="2018-10" db="EMBL/GenBank/DDBJ databases">
        <title>Genomic Encyclopedia of Type Strains, Phase IV (KMG-IV): sequencing the most valuable type-strain genomes for metagenomic binning, comparative biology and taxonomic classification.</title>
        <authorList>
            <person name="Goeker M."/>
        </authorList>
    </citation>
    <scope>NUCLEOTIDE SEQUENCE [LARGE SCALE GENOMIC DNA]</scope>
    <source>
        <strain evidence="9 11">DSM 19791</strain>
    </source>
</reference>
<name>A0AAD1D7I7_SPHMI</name>
<dbReference type="InterPro" id="IPR039425">
    <property type="entry name" value="RNA_pol_sigma-70-like"/>
</dbReference>
<evidence type="ECO:0000313" key="11">
    <source>
        <dbReference type="Proteomes" id="UP000276029"/>
    </source>
</evidence>
<evidence type="ECO:0000259" key="6">
    <source>
        <dbReference type="Pfam" id="PF04542"/>
    </source>
</evidence>
<dbReference type="SUPFAM" id="SSF88659">
    <property type="entry name" value="Sigma3 and sigma4 domains of RNA polymerase sigma factors"/>
    <property type="match status" value="1"/>
</dbReference>
<gene>
    <name evidence="9" type="ORF">DFR51_0881</name>
    <name evidence="8" type="ORF">SmB9_19490</name>
</gene>
<dbReference type="Gene3D" id="1.10.10.10">
    <property type="entry name" value="Winged helix-like DNA-binding domain superfamily/Winged helix DNA-binding domain"/>
    <property type="match status" value="1"/>
</dbReference>
<dbReference type="Proteomes" id="UP000275727">
    <property type="component" value="Chromosome"/>
</dbReference>
<evidence type="ECO:0000256" key="1">
    <source>
        <dbReference type="ARBA" id="ARBA00010641"/>
    </source>
</evidence>
<proteinExistence type="inferred from homology"/>
<dbReference type="PANTHER" id="PTHR43133:SF8">
    <property type="entry name" value="RNA POLYMERASE SIGMA FACTOR HI_1459-RELATED"/>
    <property type="match status" value="1"/>
</dbReference>
<dbReference type="Pfam" id="PF08281">
    <property type="entry name" value="Sigma70_r4_2"/>
    <property type="match status" value="1"/>
</dbReference>
<sequence>MLQVNRGAERSDEPGGLMVAVQNGDEDAFRLLTRRLYGPAIGVATKVLGDRSEAEDAVQAALVKLWRQAASFDAGKAKVETWFRRIVVNACIDRKRSLKPVQPLELVAERASDAPDPEELAGQSARSRRISEAMGHLPARQRTAIALFYGEGATMNEIAEALETTPKAVEGLLARARAELAERLRSLADEVK</sequence>
<evidence type="ECO:0000256" key="3">
    <source>
        <dbReference type="ARBA" id="ARBA00023082"/>
    </source>
</evidence>
<dbReference type="AlphaFoldDB" id="A0AAD1D7I7"/>
<evidence type="ECO:0000256" key="4">
    <source>
        <dbReference type="ARBA" id="ARBA00023125"/>
    </source>
</evidence>